<dbReference type="InterPro" id="IPR006674">
    <property type="entry name" value="HD_domain"/>
</dbReference>
<dbReference type="Pfam" id="PF01966">
    <property type="entry name" value="HD"/>
    <property type="match status" value="1"/>
</dbReference>
<evidence type="ECO:0000313" key="3">
    <source>
        <dbReference type="Proteomes" id="UP000215086"/>
    </source>
</evidence>
<sequence length="467" mass="54398">MQPNYDWESLSHDPIHGYIPFVSRRGAAPGEISEQDIIDHPWVQRLRQIHQLQTAWWVFPSATHTRFQHVLGVMHLAGRVTQHLYPSLQASDPDTPSFGYVTTLMRLAGLLHDVGHGPFGHFFDQFYLARYGLNHERLGSEIIRRELAPLLRRVRRNPLGELRPDEEIDPEQICFLITRPKTSEEPTSPLWLRLLRSLFSGIYTVDNMDFVLRDAYMSGYSQRAFDLDRLIHYSFFTPQGLTIHERGLPALVRFITVRAELFRSIYFHRTVRSIDLSLQDLFRDSADYLFPGNPLDHLDQYRRFTDWSLLVDVERWADSPDERLATLGVRWREWLGRKILWKMVCERTVFFGPGKSEEMSVFSDEKLFEEAIRRRLPPGLREIPLRCDPPRHVHRPGTRAPAAGQNYLYDPATKSVRTLDARELYRQIPFSYRICRVYALDTQHANEIAAAMDALLNGDAVDDVTNM</sequence>
<dbReference type="KEGG" id="ttf:THTE_1693"/>
<evidence type="ECO:0000313" key="2">
    <source>
        <dbReference type="EMBL" id="ASV74295.1"/>
    </source>
</evidence>
<dbReference type="InterPro" id="IPR050135">
    <property type="entry name" value="dGTPase-like"/>
</dbReference>
<dbReference type="InterPro" id="IPR003607">
    <property type="entry name" value="HD/PDEase_dom"/>
</dbReference>
<accession>A0A286REA4</accession>
<protein>
    <submittedName>
        <fullName evidence="2">Deoxyguanosinetriphosphate triphosphohydrolase</fullName>
        <ecNumber evidence="2">3.1.5.1</ecNumber>
    </submittedName>
</protein>
<gene>
    <name evidence="2" type="ORF">THTE_1693</name>
</gene>
<dbReference type="EC" id="3.1.5.1" evidence="2"/>
<feature type="domain" description="HD/PDEase" evidence="1">
    <location>
        <begin position="62"/>
        <end position="220"/>
    </location>
</feature>
<dbReference type="RefSeq" id="WP_095414659.1">
    <property type="nucleotide sequence ID" value="NZ_CP018477.1"/>
</dbReference>
<dbReference type="Proteomes" id="UP000215086">
    <property type="component" value="Chromosome"/>
</dbReference>
<evidence type="ECO:0000259" key="1">
    <source>
        <dbReference type="SMART" id="SM00471"/>
    </source>
</evidence>
<dbReference type="GO" id="GO:0006203">
    <property type="term" value="P:dGTP catabolic process"/>
    <property type="evidence" value="ECO:0007669"/>
    <property type="project" value="TreeGrafter"/>
</dbReference>
<dbReference type="SUPFAM" id="SSF109604">
    <property type="entry name" value="HD-domain/PDEase-like"/>
    <property type="match status" value="1"/>
</dbReference>
<keyword evidence="2" id="KW-0378">Hydrolase</keyword>
<keyword evidence="3" id="KW-1185">Reference proteome</keyword>
<proteinExistence type="predicted"/>
<dbReference type="PANTHER" id="PTHR11373">
    <property type="entry name" value="DEOXYNUCLEOSIDE TRIPHOSPHATE TRIPHOSPHOHYDROLASE"/>
    <property type="match status" value="1"/>
</dbReference>
<reference evidence="2 3" key="1">
    <citation type="journal article" name="Front. Microbiol.">
        <title>Sugar Metabolism of the First Thermophilic Planctomycete Thermogutta terrifontis: Comparative Genomic and Transcriptomic Approaches.</title>
        <authorList>
            <person name="Elcheninov A.G."/>
            <person name="Menzel P."/>
            <person name="Gudbergsdottir S.R."/>
            <person name="Slesarev A.I."/>
            <person name="Kadnikov V.V."/>
            <person name="Krogh A."/>
            <person name="Bonch-Osmolovskaya E.A."/>
            <person name="Peng X."/>
            <person name="Kublanov I.V."/>
        </authorList>
    </citation>
    <scope>NUCLEOTIDE SEQUENCE [LARGE SCALE GENOMIC DNA]</scope>
    <source>
        <strain evidence="2 3">R1</strain>
    </source>
</reference>
<name>A0A286REA4_9BACT</name>
<dbReference type="EMBL" id="CP018477">
    <property type="protein sequence ID" value="ASV74295.1"/>
    <property type="molecule type" value="Genomic_DNA"/>
</dbReference>
<dbReference type="PANTHER" id="PTHR11373:SF4">
    <property type="entry name" value="DEOXYNUCLEOSIDE TRIPHOSPHATE TRIPHOSPHOHYDROLASE SAMHD1"/>
    <property type="match status" value="1"/>
</dbReference>
<dbReference type="SMART" id="SM00471">
    <property type="entry name" value="HDc"/>
    <property type="match status" value="1"/>
</dbReference>
<dbReference type="OrthoDB" id="9803619at2"/>
<dbReference type="Gene3D" id="1.10.3210.10">
    <property type="entry name" value="Hypothetical protein af1432"/>
    <property type="match status" value="1"/>
</dbReference>
<dbReference type="GO" id="GO:0008832">
    <property type="term" value="F:dGTPase activity"/>
    <property type="evidence" value="ECO:0007669"/>
    <property type="project" value="UniProtKB-EC"/>
</dbReference>
<dbReference type="AlphaFoldDB" id="A0A286REA4"/>
<dbReference type="CDD" id="cd00077">
    <property type="entry name" value="HDc"/>
    <property type="match status" value="1"/>
</dbReference>
<organism evidence="2 3">
    <name type="scientific">Thermogutta terrifontis</name>
    <dbReference type="NCBI Taxonomy" id="1331910"/>
    <lineage>
        <taxon>Bacteria</taxon>
        <taxon>Pseudomonadati</taxon>
        <taxon>Planctomycetota</taxon>
        <taxon>Planctomycetia</taxon>
        <taxon>Pirellulales</taxon>
        <taxon>Thermoguttaceae</taxon>
        <taxon>Thermogutta</taxon>
    </lineage>
</organism>